<gene>
    <name evidence="4" type="ORF">POM88_044743</name>
</gene>
<dbReference type="InterPro" id="IPR045122">
    <property type="entry name" value="Csc1-like"/>
</dbReference>
<dbReference type="GO" id="GO:0005886">
    <property type="term" value="C:plasma membrane"/>
    <property type="evidence" value="ECO:0007669"/>
    <property type="project" value="TreeGrafter"/>
</dbReference>
<dbReference type="GO" id="GO:0019903">
    <property type="term" value="F:protein phosphatase binding"/>
    <property type="evidence" value="ECO:0007669"/>
    <property type="project" value="InterPro"/>
</dbReference>
<comment type="similarity">
    <text evidence="1">Belongs to the SAPS family.</text>
</comment>
<dbReference type="EMBL" id="JAUIZM010000010">
    <property type="protein sequence ID" value="KAK1360269.1"/>
    <property type="molecule type" value="Genomic_DNA"/>
</dbReference>
<evidence type="ECO:0000256" key="1">
    <source>
        <dbReference type="ARBA" id="ARBA00006180"/>
    </source>
</evidence>
<dbReference type="InterPro" id="IPR027815">
    <property type="entry name" value="CSC1/OSCA1-like_cyt"/>
</dbReference>
<dbReference type="PANTHER" id="PTHR13018">
    <property type="entry name" value="PROBABLE MEMBRANE PROTEIN DUF221-RELATED"/>
    <property type="match status" value="1"/>
</dbReference>
<name>A0AAD8H5Y6_9APIA</name>
<evidence type="ECO:0000259" key="3">
    <source>
        <dbReference type="Pfam" id="PF14703"/>
    </source>
</evidence>
<feature type="coiled-coil region" evidence="2">
    <location>
        <begin position="170"/>
        <end position="197"/>
    </location>
</feature>
<keyword evidence="5" id="KW-1185">Reference proteome</keyword>
<reference evidence="4" key="2">
    <citation type="submission" date="2023-05" db="EMBL/GenBank/DDBJ databases">
        <authorList>
            <person name="Schelkunov M.I."/>
        </authorList>
    </citation>
    <scope>NUCLEOTIDE SEQUENCE</scope>
    <source>
        <strain evidence="4">Hsosn_3</strain>
        <tissue evidence="4">Leaf</tissue>
    </source>
</reference>
<sequence>MANTDDTAIPDDKIVEFIALLLKTGNEVVEKELVESIIFSCLESTGSTLLDNLFQECGLVSKILEADKSSTVSSEANQPTLPASGRRAPRIGNLGHITQISNKLLQLGNTDSHIQAHLQVSIGCLLTPKLEQCRRKMQNKKFENLRKPEVTRPKNKPRCRGLIGAKVDTIEYYTEKIDELTTKLEAEQKVVLREKQQASAFVFFKSRLSAASAAQNLHARMVDTWTVVNAPEPRQVIWDNLTKQFMLFV</sequence>
<keyword evidence="2" id="KW-0175">Coiled coil</keyword>
<dbReference type="PANTHER" id="PTHR13018:SF100">
    <property type="entry name" value="CSC1-LIKE PROTEIN ERD4"/>
    <property type="match status" value="1"/>
</dbReference>
<dbReference type="Pfam" id="PF14703">
    <property type="entry name" value="PHM7_cyt"/>
    <property type="match status" value="1"/>
</dbReference>
<accession>A0AAD8H5Y6</accession>
<protein>
    <recommendedName>
        <fullName evidence="3">CSC1/OSCA1-like cytosolic domain-containing protein</fullName>
    </recommendedName>
</protein>
<feature type="domain" description="CSC1/OSCA1-like cytosolic" evidence="3">
    <location>
        <begin position="136"/>
        <end position="240"/>
    </location>
</feature>
<dbReference type="InterPro" id="IPR007587">
    <property type="entry name" value="SAPS"/>
</dbReference>
<evidence type="ECO:0000313" key="4">
    <source>
        <dbReference type="EMBL" id="KAK1360269.1"/>
    </source>
</evidence>
<dbReference type="Pfam" id="PF04499">
    <property type="entry name" value="SAPS"/>
    <property type="match status" value="1"/>
</dbReference>
<evidence type="ECO:0000313" key="5">
    <source>
        <dbReference type="Proteomes" id="UP001237642"/>
    </source>
</evidence>
<comment type="caution">
    <text evidence="4">The sequence shown here is derived from an EMBL/GenBank/DDBJ whole genome shotgun (WGS) entry which is preliminary data.</text>
</comment>
<evidence type="ECO:0000256" key="2">
    <source>
        <dbReference type="SAM" id="Coils"/>
    </source>
</evidence>
<organism evidence="4 5">
    <name type="scientific">Heracleum sosnowskyi</name>
    <dbReference type="NCBI Taxonomy" id="360622"/>
    <lineage>
        <taxon>Eukaryota</taxon>
        <taxon>Viridiplantae</taxon>
        <taxon>Streptophyta</taxon>
        <taxon>Embryophyta</taxon>
        <taxon>Tracheophyta</taxon>
        <taxon>Spermatophyta</taxon>
        <taxon>Magnoliopsida</taxon>
        <taxon>eudicotyledons</taxon>
        <taxon>Gunneridae</taxon>
        <taxon>Pentapetalae</taxon>
        <taxon>asterids</taxon>
        <taxon>campanulids</taxon>
        <taxon>Apiales</taxon>
        <taxon>Apiaceae</taxon>
        <taxon>Apioideae</taxon>
        <taxon>apioid superclade</taxon>
        <taxon>Tordylieae</taxon>
        <taxon>Tordyliinae</taxon>
        <taxon>Heracleum</taxon>
    </lineage>
</organism>
<dbReference type="AlphaFoldDB" id="A0AAD8H5Y6"/>
<dbReference type="Proteomes" id="UP001237642">
    <property type="component" value="Unassembled WGS sequence"/>
</dbReference>
<dbReference type="GO" id="GO:0005227">
    <property type="term" value="F:calcium-activated cation channel activity"/>
    <property type="evidence" value="ECO:0007669"/>
    <property type="project" value="InterPro"/>
</dbReference>
<proteinExistence type="inferred from homology"/>
<reference evidence="4" key="1">
    <citation type="submission" date="2023-02" db="EMBL/GenBank/DDBJ databases">
        <title>Genome of toxic invasive species Heracleum sosnowskyi carries increased number of genes despite the absence of recent whole-genome duplications.</title>
        <authorList>
            <person name="Schelkunov M."/>
            <person name="Shtratnikova V."/>
            <person name="Makarenko M."/>
            <person name="Klepikova A."/>
            <person name="Omelchenko D."/>
            <person name="Novikova G."/>
            <person name="Obukhova E."/>
            <person name="Bogdanov V."/>
            <person name="Penin A."/>
            <person name="Logacheva M."/>
        </authorList>
    </citation>
    <scope>NUCLEOTIDE SEQUENCE</scope>
    <source>
        <strain evidence="4">Hsosn_3</strain>
        <tissue evidence="4">Leaf</tissue>
    </source>
</reference>